<dbReference type="HOGENOM" id="CLU_523396_0_0_2"/>
<reference evidence="1 2" key="1">
    <citation type="journal article" date="2012" name="J. Bacteriol.">
        <title>Draft Genome Sequence of an Ammonia-Oxidizing Archaeon, "Candidatus Nitrosopumilus sediminis" AR2, from Svalbard in the Arctic Circle.</title>
        <authorList>
            <person name="Park S.J."/>
            <person name="Kim J.G."/>
            <person name="Jung M.Y."/>
            <person name="Kim S.J."/>
            <person name="Cha I.T."/>
            <person name="Ghai R."/>
            <person name="Martin-Cuadrado A.B."/>
            <person name="Rodriguez-Valera F."/>
            <person name="Rhee S.K."/>
        </authorList>
    </citation>
    <scope>NUCLEOTIDE SEQUENCE [LARGE SCALE GENOMIC DNA]</scope>
    <source>
        <strain evidence="1 2">AR2</strain>
    </source>
</reference>
<name>K0BC55_9ARCH</name>
<dbReference type="STRING" id="1229909.NSED_03995"/>
<dbReference type="Proteomes" id="UP000006100">
    <property type="component" value="Chromosome"/>
</dbReference>
<protein>
    <submittedName>
        <fullName evidence="1">Uncharacterized protein</fullName>
    </submittedName>
</protein>
<dbReference type="PATRIC" id="fig|1229909.8.peg.864"/>
<dbReference type="AlphaFoldDB" id="K0BC55"/>
<dbReference type="GeneID" id="13697817"/>
<sequence>MIILSLFSVNYAFASCGQPYDSAFHWLNVPCHDTGQTDEEEKVDWAEFYYFKGSEWMKYKTDEFEALMKDGFSEKLLQNWIGQDYNFVPENWYFWNYYELFGNDTPQTSQKPVEIPVLEKRTCDESCKDRIVESVNPYVCTKKPYSQNYECAHQSAMQPTILLTSTDETGKEMIFRPTEATVSLGVNNTIRWHNTSYKTTISNQEGVYESFIVPFNDIRYQVLDKTGNYTFYDESHPDVKIRIDVTPLDKKFNLGKPITKHSYFSDARFQIFRSGSDAQNFIHNVTINDSDSIHITLDNSMDLQYAVYDEPETTADTVMTIGDKITSGCTYHHGVYSRIFSHTLENINTYDNTAEFKETVDYVQGEKCQRLYSDPVQLIETRQKNMKLDPISPLKQFQSGISFDEIQCRETLVLVQKNDGSPACVTPETKIKLVERGWIKNECARLVDSNMVKYSNHVKEQKEKDVVWTPPTPQEFLLKSEYFEEWRNNGCYDTIKDWRHLSENFDLFNPPVLNELENEN</sequence>
<dbReference type="KEGG" id="nir:NSED_03995"/>
<evidence type="ECO:0000313" key="2">
    <source>
        <dbReference type="Proteomes" id="UP000006100"/>
    </source>
</evidence>
<organism evidence="1 2">
    <name type="scientific">Candidatus Nitrosopumilus sediminis</name>
    <dbReference type="NCBI Taxonomy" id="1229909"/>
    <lineage>
        <taxon>Archaea</taxon>
        <taxon>Nitrososphaerota</taxon>
        <taxon>Nitrososphaeria</taxon>
        <taxon>Nitrosopumilales</taxon>
        <taxon>Nitrosopumilaceae</taxon>
        <taxon>Nitrosopumilus</taxon>
    </lineage>
</organism>
<dbReference type="RefSeq" id="WP_014964977.1">
    <property type="nucleotide sequence ID" value="NC_018656.1"/>
</dbReference>
<gene>
    <name evidence="1" type="ORF">NSED_03995</name>
</gene>
<keyword evidence="2" id="KW-1185">Reference proteome</keyword>
<proteinExistence type="predicted"/>
<dbReference type="OrthoDB" id="2648at2157"/>
<dbReference type="eggNOG" id="arCOG10350">
    <property type="taxonomic scope" value="Archaea"/>
</dbReference>
<accession>K0BC55</accession>
<dbReference type="EMBL" id="CP003843">
    <property type="protein sequence ID" value="AFS82605.1"/>
    <property type="molecule type" value="Genomic_DNA"/>
</dbReference>
<dbReference type="eggNOG" id="arCOG02926">
    <property type="taxonomic scope" value="Archaea"/>
</dbReference>
<evidence type="ECO:0000313" key="1">
    <source>
        <dbReference type="EMBL" id="AFS82605.1"/>
    </source>
</evidence>